<evidence type="ECO:0000313" key="1">
    <source>
        <dbReference type="EMBL" id="BBD98442.1"/>
    </source>
</evidence>
<sequence length="132" mass="14800">MRSRQMMLQLVQVKDDPQQRCRYNWAQPGKAQRSGVAIDQSLIDPAEIETPQLSLHEVEKAQGPVGLAAHPGRLKPRTVTGEIDIEPRMENLAQGISNRWVFNTAEMYRDMAAPRVVAKYAGSQIPHRIAVS</sequence>
<dbReference type="AlphaFoldDB" id="A0A494WAT7"/>
<dbReference type="Proteomes" id="UP000279959">
    <property type="component" value="Plasmid pSAMIE_3"/>
</dbReference>
<organism evidence="2 3">
    <name type="scientific">Sphingobium amiense</name>
    <dbReference type="NCBI Taxonomy" id="135719"/>
    <lineage>
        <taxon>Bacteria</taxon>
        <taxon>Pseudomonadati</taxon>
        <taxon>Pseudomonadota</taxon>
        <taxon>Alphaproteobacteria</taxon>
        <taxon>Sphingomonadales</taxon>
        <taxon>Sphingomonadaceae</taxon>
        <taxon>Sphingobium</taxon>
    </lineage>
</organism>
<dbReference type="KEGG" id="sami:SAMIE_1019430"/>
<geneLocation type="plasmid" evidence="3">
    <name>psamie_3 dna</name>
</geneLocation>
<keyword evidence="3" id="KW-1185">Reference proteome</keyword>
<dbReference type="EMBL" id="AP018666">
    <property type="protein sequence ID" value="BBE00299.1"/>
    <property type="molecule type" value="Genomic_DNA"/>
</dbReference>
<protein>
    <submittedName>
        <fullName evidence="2">Uncharacterized protein</fullName>
    </submittedName>
</protein>
<evidence type="ECO:0000313" key="3">
    <source>
        <dbReference type="Proteomes" id="UP000279959"/>
    </source>
</evidence>
<proteinExistence type="predicted"/>
<geneLocation type="plasmid" evidence="2">
    <name>pSAMIE_3</name>
</geneLocation>
<accession>A0A494WAT7</accession>
<reference evidence="2 3" key="1">
    <citation type="submission" date="2018-05" db="EMBL/GenBank/DDBJ databases">
        <title>Complete Genome Sequence of the Nonylphenol-Degrading Bacterium Sphingobium amiense DSM 16289T.</title>
        <authorList>
            <person name="Ootsuka M."/>
            <person name="Nishizawa T."/>
            <person name="Ohta H."/>
        </authorList>
    </citation>
    <scope>NUCLEOTIDE SEQUENCE [LARGE SCALE GENOMIC DNA]</scope>
    <source>
        <strain evidence="2 3">DSM 16289</strain>
        <plasmid evidence="2">pSAMIE_3</plasmid>
        <plasmid evidence="3">psamie_3 dna</plasmid>
    </source>
</reference>
<evidence type="ECO:0000313" key="2">
    <source>
        <dbReference type="EMBL" id="BBE00299.1"/>
    </source>
</evidence>
<dbReference type="EMBL" id="AP018664">
    <property type="protein sequence ID" value="BBD98442.1"/>
    <property type="molecule type" value="Genomic_DNA"/>
</dbReference>
<name>A0A494WAT7_9SPHN</name>
<keyword evidence="2" id="KW-0614">Plasmid</keyword>
<dbReference type="KEGG" id="sami:SAMIE_3000050"/>
<gene>
    <name evidence="1" type="ORF">SAMIE_1019430</name>
    <name evidence="2" type="ORF">SAMIE_3000050</name>
</gene>
<dbReference type="Proteomes" id="UP000279959">
    <property type="component" value="Chromosome"/>
</dbReference>